<dbReference type="Proteomes" id="UP000542125">
    <property type="component" value="Unassembled WGS sequence"/>
</dbReference>
<feature type="domain" description="VOC" evidence="1">
    <location>
        <begin position="16"/>
        <end position="148"/>
    </location>
</feature>
<name>A0A7Y9IV48_9BURK</name>
<dbReference type="EMBL" id="JACBYR010000001">
    <property type="protein sequence ID" value="NYE83636.1"/>
    <property type="molecule type" value="Genomic_DNA"/>
</dbReference>
<dbReference type="SUPFAM" id="SSF54593">
    <property type="entry name" value="Glyoxalase/Bleomycin resistance protein/Dihydroxybiphenyl dioxygenase"/>
    <property type="match status" value="1"/>
</dbReference>
<evidence type="ECO:0000313" key="2">
    <source>
        <dbReference type="EMBL" id="NYE83636.1"/>
    </source>
</evidence>
<dbReference type="InterPro" id="IPR037523">
    <property type="entry name" value="VOC_core"/>
</dbReference>
<evidence type="ECO:0000259" key="1">
    <source>
        <dbReference type="PROSITE" id="PS51819"/>
    </source>
</evidence>
<evidence type="ECO:0000313" key="3">
    <source>
        <dbReference type="Proteomes" id="UP000542125"/>
    </source>
</evidence>
<keyword evidence="2" id="KW-0223">Dioxygenase</keyword>
<comment type="caution">
    <text evidence="2">The sequence shown here is derived from an EMBL/GenBank/DDBJ whole genome shotgun (WGS) entry which is preliminary data.</text>
</comment>
<dbReference type="InterPro" id="IPR050383">
    <property type="entry name" value="GlyoxalaseI/FosfomycinResist"/>
</dbReference>
<dbReference type="AlphaFoldDB" id="A0A7Y9IV48"/>
<dbReference type="Gene3D" id="3.10.180.10">
    <property type="entry name" value="2,3-Dihydroxybiphenyl 1,2-Dioxygenase, domain 1"/>
    <property type="match status" value="1"/>
</dbReference>
<keyword evidence="3" id="KW-1185">Reference proteome</keyword>
<dbReference type="RefSeq" id="WP_179587418.1">
    <property type="nucleotide sequence ID" value="NZ_JACBYR010000001.1"/>
</dbReference>
<dbReference type="GO" id="GO:0051213">
    <property type="term" value="F:dioxygenase activity"/>
    <property type="evidence" value="ECO:0007669"/>
    <property type="project" value="UniProtKB-KW"/>
</dbReference>
<dbReference type="InterPro" id="IPR004360">
    <property type="entry name" value="Glyas_Fos-R_dOase_dom"/>
</dbReference>
<dbReference type="PROSITE" id="PS51819">
    <property type="entry name" value="VOC"/>
    <property type="match status" value="1"/>
</dbReference>
<reference evidence="2 3" key="1">
    <citation type="submission" date="2020-07" db="EMBL/GenBank/DDBJ databases">
        <title>Genomic Encyclopedia of Type Strains, Phase IV (KMG-V): Genome sequencing to study the core and pangenomes of soil and plant-associated prokaryotes.</title>
        <authorList>
            <person name="Whitman W."/>
        </authorList>
    </citation>
    <scope>NUCLEOTIDE SEQUENCE [LARGE SCALE GENOMIC DNA]</scope>
    <source>
        <strain evidence="2 3">SAS40</strain>
    </source>
</reference>
<keyword evidence="2" id="KW-0456">Lyase</keyword>
<organism evidence="2 3">
    <name type="scientific">Pigmentiphaga litoralis</name>
    <dbReference type="NCBI Taxonomy" id="516702"/>
    <lineage>
        <taxon>Bacteria</taxon>
        <taxon>Pseudomonadati</taxon>
        <taxon>Pseudomonadota</taxon>
        <taxon>Betaproteobacteria</taxon>
        <taxon>Burkholderiales</taxon>
        <taxon>Alcaligenaceae</taxon>
        <taxon>Pigmentiphaga</taxon>
    </lineage>
</organism>
<sequence>MNSPIAADLSAPTVQGLHHFAWRCRDAEETRHFYEDLIGLPLVHVIRLDHVPSTGEYCPYVHIFFEMGDGSYIAFFDLGDDVSALPSPNTPAWVNHIALQVDSLDRLMALKARLEAAGVDVLGVTDHHIVKSIYFFDPNGFRVELTVRTVSDADMKSHARVAHADLAKWVTDKAQLRAAAGASSATAVSANAQGH</sequence>
<dbReference type="PANTHER" id="PTHR21366:SF30">
    <property type="entry name" value="BLL2330 PROTEIN"/>
    <property type="match status" value="1"/>
</dbReference>
<protein>
    <submittedName>
        <fullName evidence="2">Catechol 2,3-dioxygenase-like lactoylglutathione lyase family enzyme</fullName>
    </submittedName>
</protein>
<gene>
    <name evidence="2" type="ORF">FHW18_002907</name>
</gene>
<dbReference type="PANTHER" id="PTHR21366">
    <property type="entry name" value="GLYOXALASE FAMILY PROTEIN"/>
    <property type="match status" value="1"/>
</dbReference>
<proteinExistence type="predicted"/>
<dbReference type="CDD" id="cd06587">
    <property type="entry name" value="VOC"/>
    <property type="match status" value="1"/>
</dbReference>
<dbReference type="Pfam" id="PF00903">
    <property type="entry name" value="Glyoxalase"/>
    <property type="match status" value="1"/>
</dbReference>
<dbReference type="GO" id="GO:0016829">
    <property type="term" value="F:lyase activity"/>
    <property type="evidence" value="ECO:0007669"/>
    <property type="project" value="UniProtKB-KW"/>
</dbReference>
<accession>A0A7Y9IV48</accession>
<keyword evidence="2" id="KW-0560">Oxidoreductase</keyword>
<dbReference type="InterPro" id="IPR029068">
    <property type="entry name" value="Glyas_Bleomycin-R_OHBP_Dase"/>
</dbReference>